<feature type="domain" description="Obg" evidence="5">
    <location>
        <begin position="82"/>
        <end position="310"/>
    </location>
</feature>
<dbReference type="SUPFAM" id="SSF82051">
    <property type="entry name" value="Obg GTP-binding protein N-terminal domain"/>
    <property type="match status" value="1"/>
</dbReference>
<dbReference type="GO" id="GO:0140680">
    <property type="term" value="F:histone H3K36me/H3K36me2 demethylase activity"/>
    <property type="evidence" value="ECO:0007669"/>
    <property type="project" value="UniProtKB-EC"/>
</dbReference>
<sequence length="566" mass="61581">MPSIRSSGCLINGILAPFLYPFVDKQFLRSLRHAARHRLPACQRRLNSTVASQTNNQDILPPSRPTQDLERLDPSPDSYALTPFTDRCTITFHAGSGGHGCISFLREKYIAAGPPNGGDGGTGGNIYIQAVRGETSLHKLARRGILKAGAGKNGAGKNRGGERGGDVLVTVPVGTVLREVWRRDPVAEEEARAYSERRKAKRAEEDGAVKGQYRRDQWMLYPGSQPSEFRNMEFPKHPGPRRSNLALTQPKAPVQLDLDKPMEQPMLLAAGALGGLGNTHFVSTDMPRPKIATKGEPGMSLHVQLELKLLADVGLVGLPNAGKSTLLRALTNSRARVGDWAFTTLQPNIGTVVLDSHKGRPMITAGRKGDPRTNFTIADIPGVIEDAHLDKGLGLSFLRHIERAAVLAFVVDLSAGDSVAALRALWREVGEYETFRNEEINAQTQKRLVDWKPLVNRATSEFESDAFRDPEVFEADASEMPLPPLTLPPITSKPWFVVATKADLPETQDNFASLQSYLAAVRDGTVAHPSGKKNAWKDRPSAVPVSAIKAEGVERIPAVVVDLLNG</sequence>
<dbReference type="Gene3D" id="2.70.210.12">
    <property type="entry name" value="GTP1/OBG domain"/>
    <property type="match status" value="1"/>
</dbReference>
<dbReference type="Gene3D" id="3.40.50.300">
    <property type="entry name" value="P-loop containing nucleotide triphosphate hydrolases"/>
    <property type="match status" value="1"/>
</dbReference>
<comment type="caution">
    <text evidence="6">The sequence shown here is derived from an EMBL/GenBank/DDBJ whole genome shotgun (WGS) entry which is preliminary data.</text>
</comment>
<dbReference type="InterPro" id="IPR006073">
    <property type="entry name" value="GTP-bd"/>
</dbReference>
<dbReference type="InterPro" id="IPR045086">
    <property type="entry name" value="OBG_GTPase"/>
</dbReference>
<organism evidence="6 7">
    <name type="scientific">Coniosporium apollinis</name>
    <dbReference type="NCBI Taxonomy" id="61459"/>
    <lineage>
        <taxon>Eukaryota</taxon>
        <taxon>Fungi</taxon>
        <taxon>Dikarya</taxon>
        <taxon>Ascomycota</taxon>
        <taxon>Pezizomycotina</taxon>
        <taxon>Dothideomycetes</taxon>
        <taxon>Dothideomycetes incertae sedis</taxon>
        <taxon>Coniosporium</taxon>
    </lineage>
</organism>
<feature type="domain" description="OBG-type G" evidence="4">
    <location>
        <begin position="311"/>
        <end position="565"/>
    </location>
</feature>
<accession>A0ABQ9P436</accession>
<feature type="region of interest" description="Disordered" evidence="3">
    <location>
        <begin position="50"/>
        <end position="76"/>
    </location>
</feature>
<protein>
    <submittedName>
        <fullName evidence="6">GTPase of the mitochondrial inner membrane that associates with the large ribosomal subunit</fullName>
        <ecNumber evidence="6">1.14.11.27</ecNumber>
    </submittedName>
</protein>
<keyword evidence="7" id="KW-1185">Reference proteome</keyword>
<keyword evidence="1" id="KW-0547">Nucleotide-binding</keyword>
<evidence type="ECO:0000259" key="5">
    <source>
        <dbReference type="PROSITE" id="PS51883"/>
    </source>
</evidence>
<dbReference type="PROSITE" id="PS51883">
    <property type="entry name" value="OBG"/>
    <property type="match status" value="1"/>
</dbReference>
<dbReference type="Pfam" id="PF01018">
    <property type="entry name" value="GTP1_OBG"/>
    <property type="match status" value="2"/>
</dbReference>
<dbReference type="InterPro" id="IPR031167">
    <property type="entry name" value="G_OBG"/>
</dbReference>
<dbReference type="InterPro" id="IPR036726">
    <property type="entry name" value="GTP1_OBG_dom_sf"/>
</dbReference>
<dbReference type="Pfam" id="PF01926">
    <property type="entry name" value="MMR_HSR1"/>
    <property type="match status" value="1"/>
</dbReference>
<evidence type="ECO:0000256" key="3">
    <source>
        <dbReference type="SAM" id="MobiDB-lite"/>
    </source>
</evidence>
<dbReference type="PRINTS" id="PR00326">
    <property type="entry name" value="GTP1OBG"/>
</dbReference>
<evidence type="ECO:0000256" key="1">
    <source>
        <dbReference type="ARBA" id="ARBA00022741"/>
    </source>
</evidence>
<evidence type="ECO:0000313" key="7">
    <source>
        <dbReference type="Proteomes" id="UP001172684"/>
    </source>
</evidence>
<gene>
    <name evidence="6" type="primary">MTG2</name>
    <name evidence="6" type="ORF">H2201_002148</name>
</gene>
<dbReference type="InterPro" id="IPR027417">
    <property type="entry name" value="P-loop_NTPase"/>
</dbReference>
<dbReference type="PANTHER" id="PTHR11702">
    <property type="entry name" value="DEVELOPMENTALLY REGULATED GTP-BINDING PROTEIN-RELATED"/>
    <property type="match status" value="1"/>
</dbReference>
<proteinExistence type="predicted"/>
<keyword evidence="6" id="KW-0560">Oxidoreductase</keyword>
<evidence type="ECO:0000313" key="6">
    <source>
        <dbReference type="EMBL" id="KAJ9667613.1"/>
    </source>
</evidence>
<dbReference type="PANTHER" id="PTHR11702:SF31">
    <property type="entry name" value="MITOCHONDRIAL RIBOSOME-ASSOCIATED GTPASE 2"/>
    <property type="match status" value="1"/>
</dbReference>
<reference evidence="6" key="1">
    <citation type="submission" date="2022-10" db="EMBL/GenBank/DDBJ databases">
        <title>Culturing micro-colonial fungi from biological soil crusts in the Mojave desert and describing Neophaeococcomyces mojavensis, and introducing the new genera and species Taxawa tesnikishii.</title>
        <authorList>
            <person name="Kurbessoian T."/>
            <person name="Stajich J.E."/>
        </authorList>
    </citation>
    <scope>NUCLEOTIDE SEQUENCE</scope>
    <source>
        <strain evidence="6">TK_1</strain>
    </source>
</reference>
<evidence type="ECO:0000256" key="2">
    <source>
        <dbReference type="ARBA" id="ARBA00023134"/>
    </source>
</evidence>
<name>A0ABQ9P436_9PEZI</name>
<dbReference type="EC" id="1.14.11.27" evidence="6"/>
<dbReference type="CDD" id="cd01898">
    <property type="entry name" value="Obg"/>
    <property type="match status" value="1"/>
</dbReference>
<dbReference type="InterPro" id="IPR006169">
    <property type="entry name" value="GTP1_OBG_dom"/>
</dbReference>
<dbReference type="SUPFAM" id="SSF52540">
    <property type="entry name" value="P-loop containing nucleoside triphosphate hydrolases"/>
    <property type="match status" value="1"/>
</dbReference>
<dbReference type="Proteomes" id="UP001172684">
    <property type="component" value="Unassembled WGS sequence"/>
</dbReference>
<dbReference type="EMBL" id="JAPDRL010000011">
    <property type="protein sequence ID" value="KAJ9667613.1"/>
    <property type="molecule type" value="Genomic_DNA"/>
</dbReference>
<dbReference type="PROSITE" id="PS51710">
    <property type="entry name" value="G_OBG"/>
    <property type="match status" value="1"/>
</dbReference>
<evidence type="ECO:0000259" key="4">
    <source>
        <dbReference type="PROSITE" id="PS51710"/>
    </source>
</evidence>
<keyword evidence="2" id="KW-0342">GTP-binding</keyword>